<comment type="caution">
    <text evidence="2">The sequence shown here is derived from an EMBL/GenBank/DDBJ whole genome shotgun (WGS) entry which is preliminary data.</text>
</comment>
<evidence type="ECO:0000313" key="2">
    <source>
        <dbReference type="EMBL" id="CAF4071938.1"/>
    </source>
</evidence>
<protein>
    <submittedName>
        <fullName evidence="2">Uncharacterized protein</fullName>
    </submittedName>
</protein>
<dbReference type="AlphaFoldDB" id="A0A819TZA6"/>
<dbReference type="Proteomes" id="UP000663844">
    <property type="component" value="Unassembled WGS sequence"/>
</dbReference>
<accession>A0A819TZA6</accession>
<feature type="region of interest" description="Disordered" evidence="1">
    <location>
        <begin position="41"/>
        <end position="72"/>
    </location>
</feature>
<reference evidence="2" key="1">
    <citation type="submission" date="2021-02" db="EMBL/GenBank/DDBJ databases">
        <authorList>
            <person name="Nowell W R."/>
        </authorList>
    </citation>
    <scope>NUCLEOTIDE SEQUENCE</scope>
</reference>
<evidence type="ECO:0000256" key="1">
    <source>
        <dbReference type="SAM" id="MobiDB-lite"/>
    </source>
</evidence>
<name>A0A819TZA6_9BILA</name>
<gene>
    <name evidence="2" type="ORF">OXD698_LOCUS33768</name>
</gene>
<feature type="non-terminal residue" evidence="2">
    <location>
        <position position="72"/>
    </location>
</feature>
<organism evidence="2 3">
    <name type="scientific">Adineta steineri</name>
    <dbReference type="NCBI Taxonomy" id="433720"/>
    <lineage>
        <taxon>Eukaryota</taxon>
        <taxon>Metazoa</taxon>
        <taxon>Spiralia</taxon>
        <taxon>Gnathifera</taxon>
        <taxon>Rotifera</taxon>
        <taxon>Eurotatoria</taxon>
        <taxon>Bdelloidea</taxon>
        <taxon>Adinetida</taxon>
        <taxon>Adinetidae</taxon>
        <taxon>Adineta</taxon>
    </lineage>
</organism>
<dbReference type="EMBL" id="CAJOAZ010004710">
    <property type="protein sequence ID" value="CAF4071938.1"/>
    <property type="molecule type" value="Genomic_DNA"/>
</dbReference>
<proteinExistence type="predicted"/>
<evidence type="ECO:0000313" key="3">
    <source>
        <dbReference type="Proteomes" id="UP000663844"/>
    </source>
</evidence>
<sequence length="72" mass="8183">MPGPSKLKKQRNLHLVQNKSTSKKIVNNTTKETRQLQNDLISDANRPDGNQHVTYKNRPFAGPSHEKLSSFL</sequence>